<dbReference type="RefSeq" id="WP_202232042.1">
    <property type="nucleotide sequence ID" value="NZ_AP018365.1"/>
</dbReference>
<dbReference type="Proteomes" id="UP000595703">
    <property type="component" value="Chromosome"/>
</dbReference>
<name>A0A7U3VLG4_9ACTN</name>
<feature type="region of interest" description="Disordered" evidence="9">
    <location>
        <begin position="882"/>
        <end position="922"/>
    </location>
</feature>
<comment type="subcellular location">
    <subcellularLocation>
        <location evidence="2">Cell envelope</location>
    </subcellularLocation>
</comment>
<feature type="domain" description="4Fe-4S Mo/W bis-MGD-type" evidence="10">
    <location>
        <begin position="44"/>
        <end position="100"/>
    </location>
</feature>
<dbReference type="Gene3D" id="3.40.50.740">
    <property type="match status" value="1"/>
</dbReference>
<proteinExistence type="inferred from homology"/>
<keyword evidence="6" id="KW-0560">Oxidoreductase</keyword>
<dbReference type="InterPro" id="IPR006656">
    <property type="entry name" value="Mopterin_OxRdtase"/>
</dbReference>
<dbReference type="InterPro" id="IPR006657">
    <property type="entry name" value="MoPterin_dinucl-bd_dom"/>
</dbReference>
<feature type="compositionally biased region" description="Basic and acidic residues" evidence="9">
    <location>
        <begin position="909"/>
        <end position="922"/>
    </location>
</feature>
<accession>A0A7U3VLG4</accession>
<dbReference type="Gene3D" id="3.30.200.210">
    <property type="match status" value="1"/>
</dbReference>
<evidence type="ECO:0000256" key="7">
    <source>
        <dbReference type="ARBA" id="ARBA00023004"/>
    </source>
</evidence>
<feature type="region of interest" description="Disordered" evidence="9">
    <location>
        <begin position="341"/>
        <end position="388"/>
    </location>
</feature>
<feature type="region of interest" description="Disordered" evidence="9">
    <location>
        <begin position="837"/>
        <end position="857"/>
    </location>
</feature>
<evidence type="ECO:0000256" key="4">
    <source>
        <dbReference type="ARBA" id="ARBA00022485"/>
    </source>
</evidence>
<evidence type="ECO:0000256" key="1">
    <source>
        <dbReference type="ARBA" id="ARBA00001966"/>
    </source>
</evidence>
<dbReference type="GO" id="GO:0051539">
    <property type="term" value="F:4 iron, 4 sulfur cluster binding"/>
    <property type="evidence" value="ECO:0007669"/>
    <property type="project" value="UniProtKB-KW"/>
</dbReference>
<organism evidence="11 12">
    <name type="scientific">Actinacidiphila reveromycinica</name>
    <dbReference type="NCBI Taxonomy" id="659352"/>
    <lineage>
        <taxon>Bacteria</taxon>
        <taxon>Bacillati</taxon>
        <taxon>Actinomycetota</taxon>
        <taxon>Actinomycetes</taxon>
        <taxon>Kitasatosporales</taxon>
        <taxon>Streptomycetaceae</taxon>
        <taxon>Actinacidiphila</taxon>
    </lineage>
</organism>
<dbReference type="GO" id="GO:0030151">
    <property type="term" value="F:molybdenum ion binding"/>
    <property type="evidence" value="ECO:0007669"/>
    <property type="project" value="TreeGrafter"/>
</dbReference>
<dbReference type="GO" id="GO:0043546">
    <property type="term" value="F:molybdopterin cofactor binding"/>
    <property type="evidence" value="ECO:0007669"/>
    <property type="project" value="InterPro"/>
</dbReference>
<keyword evidence="8" id="KW-0411">Iron-sulfur</keyword>
<dbReference type="GO" id="GO:0030313">
    <property type="term" value="C:cell envelope"/>
    <property type="evidence" value="ECO:0007669"/>
    <property type="project" value="UniProtKB-SubCell"/>
</dbReference>
<evidence type="ECO:0000256" key="2">
    <source>
        <dbReference type="ARBA" id="ARBA00004196"/>
    </source>
</evidence>
<evidence type="ECO:0000256" key="5">
    <source>
        <dbReference type="ARBA" id="ARBA00022723"/>
    </source>
</evidence>
<protein>
    <submittedName>
        <fullName evidence="11">Putative formate dehydrogenase</fullName>
    </submittedName>
</protein>
<evidence type="ECO:0000256" key="6">
    <source>
        <dbReference type="ARBA" id="ARBA00023002"/>
    </source>
</evidence>
<reference evidence="11 12" key="2">
    <citation type="journal article" date="2011" name="J. Antibiot.">
        <title>Furaquinocins I and J: novel polyketide isoprenoid hybrid compounds from Streptomyces reveromyceticus SN-593.</title>
        <authorList>
            <person name="Panthee S."/>
            <person name="Takahashi S."/>
            <person name="Takagi H."/>
            <person name="Nogawa T."/>
            <person name="Oowada E."/>
            <person name="Uramoto M."/>
            <person name="Osada H."/>
        </authorList>
    </citation>
    <scope>NUCLEOTIDE SEQUENCE [LARGE SCALE GENOMIC DNA]</scope>
    <source>
        <strain evidence="11 12">SN-593</strain>
    </source>
</reference>
<keyword evidence="12" id="KW-1185">Reference proteome</keyword>
<dbReference type="Pfam" id="PF04879">
    <property type="entry name" value="Molybdop_Fe4S4"/>
    <property type="match status" value="1"/>
</dbReference>
<evidence type="ECO:0000256" key="3">
    <source>
        <dbReference type="ARBA" id="ARBA00010312"/>
    </source>
</evidence>
<gene>
    <name evidence="11" type="ORF">RVR_416</name>
</gene>
<feature type="compositionally biased region" description="Basic and acidic residues" evidence="9">
    <location>
        <begin position="345"/>
        <end position="361"/>
    </location>
</feature>
<dbReference type="CDD" id="cd02792">
    <property type="entry name" value="MopB_CT_Formate-Dh-Na-like"/>
    <property type="match status" value="1"/>
</dbReference>
<evidence type="ECO:0000256" key="9">
    <source>
        <dbReference type="SAM" id="MobiDB-lite"/>
    </source>
</evidence>
<dbReference type="Pfam" id="PF00384">
    <property type="entry name" value="Molybdopterin"/>
    <property type="match status" value="1"/>
</dbReference>
<dbReference type="GO" id="GO:0016491">
    <property type="term" value="F:oxidoreductase activity"/>
    <property type="evidence" value="ECO:0007669"/>
    <property type="project" value="UniProtKB-KW"/>
</dbReference>
<dbReference type="Gene3D" id="2.40.40.20">
    <property type="match status" value="1"/>
</dbReference>
<evidence type="ECO:0000259" key="10">
    <source>
        <dbReference type="PROSITE" id="PS51669"/>
    </source>
</evidence>
<dbReference type="PANTHER" id="PTHR43598">
    <property type="entry name" value="TUNGSTEN-CONTAINING FORMYLMETHANOFURAN DEHYDROGENASE 2 SUBUNIT B"/>
    <property type="match status" value="1"/>
</dbReference>
<evidence type="ECO:0000313" key="11">
    <source>
        <dbReference type="EMBL" id="BBA95525.1"/>
    </source>
</evidence>
<dbReference type="InterPro" id="IPR006963">
    <property type="entry name" value="Mopterin_OxRdtase_4Fe-4S_dom"/>
</dbReference>
<dbReference type="NCBIfam" id="NF041513">
    <property type="entry name" value="formate_DH_Act"/>
    <property type="match status" value="1"/>
</dbReference>
<dbReference type="Pfam" id="PF01568">
    <property type="entry name" value="Molydop_binding"/>
    <property type="match status" value="1"/>
</dbReference>
<dbReference type="GO" id="GO:0009055">
    <property type="term" value="F:electron transfer activity"/>
    <property type="evidence" value="ECO:0007669"/>
    <property type="project" value="TreeGrafter"/>
</dbReference>
<dbReference type="PANTHER" id="PTHR43598:SF1">
    <property type="entry name" value="FORMATE DEHYDROGENASE-O MAJOR SUBUNIT"/>
    <property type="match status" value="1"/>
</dbReference>
<evidence type="ECO:0000313" key="12">
    <source>
        <dbReference type="Proteomes" id="UP000595703"/>
    </source>
</evidence>
<dbReference type="InterPro" id="IPR048158">
    <property type="entry name" value="Formate_DH_Act"/>
</dbReference>
<dbReference type="AlphaFoldDB" id="A0A7U3VLG4"/>
<comment type="cofactor">
    <cofactor evidence="1">
        <name>[4Fe-4S] cluster</name>
        <dbReference type="ChEBI" id="CHEBI:49883"/>
    </cofactor>
</comment>
<dbReference type="PROSITE" id="PS51669">
    <property type="entry name" value="4FE4S_MOW_BIS_MGD"/>
    <property type="match status" value="1"/>
</dbReference>
<dbReference type="SUPFAM" id="SSF53706">
    <property type="entry name" value="Formate dehydrogenase/DMSO reductase, domains 1-3"/>
    <property type="match status" value="1"/>
</dbReference>
<dbReference type="KEGG" id="arev:RVR_416"/>
<dbReference type="InterPro" id="IPR009010">
    <property type="entry name" value="Asp_de-COase-like_dom_sf"/>
</dbReference>
<dbReference type="EMBL" id="AP018365">
    <property type="protein sequence ID" value="BBA95525.1"/>
    <property type="molecule type" value="Genomic_DNA"/>
</dbReference>
<sequence length="1087" mass="119925">MGVRTWLQDWPVYRQLTGDDPLGRGAAAASPRTRALTARTEDADRVVKSVCPYCAVGCAQNVYVKDDRIVQIEGDPDSPVSRGRLCPKGSATLQLTTGDARRYEVLYRRPHATDWERLDLETAMEMVADRVVRTRRENWQDEVDGVRVNRTLGIASLGGATLDNEENYLIKKLFTGLGVIQVENQARVCHSATVAGLGTSFGRGGATTFLQDLQNADCIVIEGSNFAEAHPVGFQWVMEAKARGAKVIHVDPRFTRTSALADLHVPIRAGSDIAFLGALINHVLQTGSDFREYVLAYTNASTIIREDFQDTEDLGGVFSGLDEETGHYDTETWQYEGGDVQAASGERDPQDARRTGQDRARAAAGGSESHGSGGPRVAPEPHRDPTLSHPRCVYQILKRHYARYTPQMVEEVCGIPRETFAEVCRALVENSGRERTTEFVYAVGWTQHTVGAQYIRAACVLQLLLGNIGRPGGGIQALRGHASIQGSSDIPTLFNLLPGYLPMPHAHAHQDLDTFVEAVRTDKGFWGDMRAYMVSLLKAYYGDAATARNDFCFGHLPRLTGSHSTYDTVLAQLEGVCKGYFVLGENPAVGSANARMQRLGMARLDWLVVRDFSLIESATWWKDGPEIETGELRTQDIGTEVFFFPAAAHVEKAGSFTNTNRMLQWHHPAKEPDGDARSDLWFVYHLGRLVRDRLAWSTDPADRQFMDLAWDYPTQGELAEPSAEAVLAEINGRGPDGGHLSASTELKDDGSTACGCWIYCGVYADGVNQAARRKPHTEQDWVAAEWAWAWPANRRILYNRASADPEGRPWSERKAYVWWDGEQGRWTGHDVPDFIADRPPSHRPPEGATGPDALGGADPFIMQADGKGWLFAAAGLVDGPLPAHYEPQDSPVRNPVHPDQQRNPVRRVPSREQNRFHPSGRDPGADVFPYVVTTYRLTEHFTAGGMTRWSPYLAELQPEMFCEVSPELAAERRLEHSGWATLVTARGAIEARVLVTERMTPLRVGGRTIHQIGLPYHWGPNGYSTGDAANELTAIALDPNVHIQEVKALTADIRPGRRPRGPELLDLIASYRRRAGTTGGTGTEVTG</sequence>
<dbReference type="SMART" id="SM00926">
    <property type="entry name" value="Molybdop_Fe4S4"/>
    <property type="match status" value="1"/>
</dbReference>
<evidence type="ECO:0000256" key="8">
    <source>
        <dbReference type="ARBA" id="ARBA00023014"/>
    </source>
</evidence>
<reference evidence="11 12" key="3">
    <citation type="journal article" date="2011" name="Nat. Chem. Biol.">
        <title>Reveromycin A biosynthesis uses RevG and RevJ for stereospecific spiroacetal formation.</title>
        <authorList>
            <person name="Takahashi S."/>
            <person name="Toyoda A."/>
            <person name="Sekiyama Y."/>
            <person name="Takagi H."/>
            <person name="Nogawa T."/>
            <person name="Uramoto M."/>
            <person name="Suzuki R."/>
            <person name="Koshino H."/>
            <person name="Kumano T."/>
            <person name="Panthee S."/>
            <person name="Dairi T."/>
            <person name="Ishikawa J."/>
            <person name="Ikeda H."/>
            <person name="Sakaki Y."/>
            <person name="Osada H."/>
        </authorList>
    </citation>
    <scope>NUCLEOTIDE SEQUENCE [LARGE SCALE GENOMIC DNA]</scope>
    <source>
        <strain evidence="11 12">SN-593</strain>
    </source>
</reference>
<comment type="similarity">
    <text evidence="3">Belongs to the prokaryotic molybdopterin-containing oxidoreductase family.</text>
</comment>
<keyword evidence="5" id="KW-0479">Metal-binding</keyword>
<dbReference type="SUPFAM" id="SSF50692">
    <property type="entry name" value="ADC-like"/>
    <property type="match status" value="1"/>
</dbReference>
<reference evidence="11 12" key="1">
    <citation type="journal article" date="2010" name="J. Bacteriol.">
        <title>Biochemical characterization of a novel indole prenyltransferase from Streptomyces sp. SN-593.</title>
        <authorList>
            <person name="Takahashi S."/>
            <person name="Takagi H."/>
            <person name="Toyoda A."/>
            <person name="Uramoto M."/>
            <person name="Nogawa T."/>
            <person name="Ueki M."/>
            <person name="Sakaki Y."/>
            <person name="Osada H."/>
        </authorList>
    </citation>
    <scope>NUCLEOTIDE SEQUENCE [LARGE SCALE GENOMIC DNA]</scope>
    <source>
        <strain evidence="11 12">SN-593</strain>
    </source>
</reference>
<keyword evidence="4" id="KW-0004">4Fe-4S</keyword>
<dbReference type="Gene3D" id="3.40.228.10">
    <property type="entry name" value="Dimethylsulfoxide Reductase, domain 2"/>
    <property type="match status" value="2"/>
</dbReference>
<reference evidence="11 12" key="4">
    <citation type="journal article" date="2020" name="Sci. Rep.">
        <title>beta-carboline chemical signals induce reveromycin production through a LuxR family regulator in Streptomyces sp. SN-593.</title>
        <authorList>
            <person name="Panthee S."/>
            <person name="Kito N."/>
            <person name="Hayashi T."/>
            <person name="Shimizu T."/>
            <person name="Ishikawa J."/>
            <person name="Hamamoto H."/>
            <person name="Osada H."/>
            <person name="Takahashi S."/>
        </authorList>
    </citation>
    <scope>NUCLEOTIDE SEQUENCE [LARGE SCALE GENOMIC DNA]</scope>
    <source>
        <strain evidence="11 12">SN-593</strain>
    </source>
</reference>
<keyword evidence="7" id="KW-0408">Iron</keyword>
<dbReference type="GO" id="GO:0009061">
    <property type="term" value="P:anaerobic respiration"/>
    <property type="evidence" value="ECO:0007669"/>
    <property type="project" value="TreeGrafter"/>
</dbReference>